<sequence length="193" mass="21112">MLDVVSGLDRGLLVWANGTHTPGWDAVMVFFTDRFVWIPAYVVLLAALGYHYRRRAVLLIPLLLVSVGLADFVSSSLFKPYFSRLRPCHDPDLSAALNLVNGCGGQFGFMSSHAANTTAVAVFLGLVLPRRFWLAKVGIGLWALLVSYSRVYLGAHFPSDVLAGAVLGGLLAWGVAQGYWYVATRYFPKSSRS</sequence>
<feature type="transmembrane region" description="Helical" evidence="1">
    <location>
        <begin position="161"/>
        <end position="182"/>
    </location>
</feature>
<evidence type="ECO:0000259" key="2">
    <source>
        <dbReference type="SMART" id="SM00014"/>
    </source>
</evidence>
<evidence type="ECO:0000256" key="1">
    <source>
        <dbReference type="SAM" id="Phobius"/>
    </source>
</evidence>
<feature type="transmembrane region" description="Helical" evidence="1">
    <location>
        <begin position="107"/>
        <end position="126"/>
    </location>
</feature>
<evidence type="ECO:0000313" key="3">
    <source>
        <dbReference type="EMBL" id="OGX84137.1"/>
    </source>
</evidence>
<name>A0A1G1SZU9_9BACT</name>
<organism evidence="3 4">
    <name type="scientific">Hymenobacter lapidarius</name>
    <dbReference type="NCBI Taxonomy" id="1908237"/>
    <lineage>
        <taxon>Bacteria</taxon>
        <taxon>Pseudomonadati</taxon>
        <taxon>Bacteroidota</taxon>
        <taxon>Cytophagia</taxon>
        <taxon>Cytophagales</taxon>
        <taxon>Hymenobacteraceae</taxon>
        <taxon>Hymenobacter</taxon>
    </lineage>
</organism>
<dbReference type="EMBL" id="MDZB01000123">
    <property type="protein sequence ID" value="OGX84137.1"/>
    <property type="molecule type" value="Genomic_DNA"/>
</dbReference>
<comment type="caution">
    <text evidence="3">The sequence shown here is derived from an EMBL/GenBank/DDBJ whole genome shotgun (WGS) entry which is preliminary data.</text>
</comment>
<dbReference type="STRING" id="1908237.BEN47_16620"/>
<protein>
    <recommendedName>
        <fullName evidence="2">Phosphatidic acid phosphatase type 2/haloperoxidase domain-containing protein</fullName>
    </recommendedName>
</protein>
<dbReference type="PANTHER" id="PTHR14969">
    <property type="entry name" value="SPHINGOSINE-1-PHOSPHATE PHOSPHOHYDROLASE"/>
    <property type="match status" value="1"/>
</dbReference>
<keyword evidence="1" id="KW-0472">Membrane</keyword>
<dbReference type="InterPro" id="IPR036938">
    <property type="entry name" value="PAP2/HPO_sf"/>
</dbReference>
<gene>
    <name evidence="3" type="ORF">BEN47_16620</name>
</gene>
<evidence type="ECO:0000313" key="4">
    <source>
        <dbReference type="Proteomes" id="UP000176294"/>
    </source>
</evidence>
<reference evidence="3 4" key="1">
    <citation type="submission" date="2016-08" db="EMBL/GenBank/DDBJ databases">
        <title>Hymenobacter coccineus sp. nov., Hymenobacter lapidarius sp. nov. and Hymenobacter glacialis sp. nov., isolated from Antarctic soil.</title>
        <authorList>
            <person name="Sedlacek I."/>
            <person name="Kralova S."/>
            <person name="Kyrova K."/>
            <person name="Maslanova I."/>
            <person name="Stankova E."/>
            <person name="Vrbovska V."/>
            <person name="Nemec M."/>
            <person name="Bartak M."/>
            <person name="Svec P."/>
            <person name="Busse H.-J."/>
            <person name="Pantucek R."/>
        </authorList>
    </citation>
    <scope>NUCLEOTIDE SEQUENCE [LARGE SCALE GENOMIC DNA]</scope>
    <source>
        <strain evidence="3 4">CCM 8643</strain>
    </source>
</reference>
<keyword evidence="1" id="KW-0812">Transmembrane</keyword>
<dbReference type="CDD" id="cd03395">
    <property type="entry name" value="PAP2_like_4"/>
    <property type="match status" value="1"/>
</dbReference>
<feature type="domain" description="Phosphatidic acid phosphatase type 2/haloperoxidase" evidence="2">
    <location>
        <begin position="59"/>
        <end position="176"/>
    </location>
</feature>
<dbReference type="Pfam" id="PF01569">
    <property type="entry name" value="PAP2"/>
    <property type="match status" value="1"/>
</dbReference>
<accession>A0A1G1SZU9</accession>
<dbReference type="SMART" id="SM00014">
    <property type="entry name" value="acidPPc"/>
    <property type="match status" value="1"/>
</dbReference>
<dbReference type="AlphaFoldDB" id="A0A1G1SZU9"/>
<proteinExistence type="predicted"/>
<keyword evidence="1" id="KW-1133">Transmembrane helix</keyword>
<feature type="transmembrane region" description="Helical" evidence="1">
    <location>
        <begin position="133"/>
        <end position="155"/>
    </location>
</feature>
<dbReference type="Proteomes" id="UP000176294">
    <property type="component" value="Unassembled WGS sequence"/>
</dbReference>
<feature type="transmembrane region" description="Helical" evidence="1">
    <location>
        <begin position="34"/>
        <end position="50"/>
    </location>
</feature>
<keyword evidence="4" id="KW-1185">Reference proteome</keyword>
<dbReference type="SUPFAM" id="SSF48317">
    <property type="entry name" value="Acid phosphatase/Vanadium-dependent haloperoxidase"/>
    <property type="match status" value="1"/>
</dbReference>
<dbReference type="PANTHER" id="PTHR14969:SF13">
    <property type="entry name" value="AT30094P"/>
    <property type="match status" value="1"/>
</dbReference>
<dbReference type="Gene3D" id="1.20.144.10">
    <property type="entry name" value="Phosphatidic acid phosphatase type 2/haloperoxidase"/>
    <property type="match status" value="1"/>
</dbReference>
<feature type="transmembrane region" description="Helical" evidence="1">
    <location>
        <begin position="57"/>
        <end position="78"/>
    </location>
</feature>
<dbReference type="OrthoDB" id="9789113at2"/>
<dbReference type="InterPro" id="IPR000326">
    <property type="entry name" value="PAP2/HPO"/>
</dbReference>